<feature type="domain" description="Peptidase S49" evidence="9">
    <location>
        <begin position="376"/>
        <end position="524"/>
    </location>
</feature>
<dbReference type="Gene3D" id="3.90.226.10">
    <property type="entry name" value="2-enoyl-CoA Hydratase, Chain A, domain 1"/>
    <property type="match status" value="3"/>
</dbReference>
<gene>
    <name evidence="10" type="primary">sppA</name>
    <name evidence="10" type="ORF">HMPREF0554_0552</name>
</gene>
<dbReference type="NCBIfam" id="TIGR00706">
    <property type="entry name" value="SppA_dom"/>
    <property type="match status" value="1"/>
</dbReference>
<dbReference type="PIRSF" id="PIRSF001217">
    <property type="entry name" value="Protease_4_SppA"/>
    <property type="match status" value="1"/>
</dbReference>
<evidence type="ECO:0000256" key="6">
    <source>
        <dbReference type="ARBA" id="ARBA00023136"/>
    </source>
</evidence>
<dbReference type="Pfam" id="PF01343">
    <property type="entry name" value="Peptidase_S49"/>
    <property type="match status" value="2"/>
</dbReference>
<evidence type="ECO:0000256" key="3">
    <source>
        <dbReference type="ARBA" id="ARBA00022670"/>
    </source>
</evidence>
<protein>
    <submittedName>
        <fullName evidence="10">Signal peptide peptidase SppA, 67K type</fullName>
        <ecNumber evidence="10">3.4.-.-</ecNumber>
    </submittedName>
</protein>
<evidence type="ECO:0000259" key="9">
    <source>
        <dbReference type="Pfam" id="PF01343"/>
    </source>
</evidence>
<evidence type="ECO:0000256" key="8">
    <source>
        <dbReference type="SAM" id="Phobius"/>
    </source>
</evidence>
<feature type="active site" description="Proton donor/acceptor" evidence="7">
    <location>
        <position position="200"/>
    </location>
</feature>
<dbReference type="AlphaFoldDB" id="D0GNN6"/>
<comment type="similarity">
    <text evidence="2">Belongs to the peptidase S49 family.</text>
</comment>
<dbReference type="PANTHER" id="PTHR33209:SF1">
    <property type="entry name" value="PEPTIDASE S49 DOMAIN-CONTAINING PROTEIN"/>
    <property type="match status" value="1"/>
</dbReference>
<dbReference type="EC" id="3.4.-.-" evidence="10"/>
<sequence length="595" mass="67464">MKFFDFIKRFLLFTIKEIYSFFLKLSLLFFVFFILLSSLIGYIISKAKDEDSISKNYNYVLLNVSSISEDKLDTSLFGEAKKYNISYMDVLNSLEDIKNNDNIKGVIINLDQTNISSVKSEEISKKLQEIKNKNKKVYAFGAYMDNNNYPLASVANEIIMVPSASGSVSLAGYHYSDLYYKKLLSNVGVDMEVVRIGDFKSYGENYTSDTMSSGLRNELTRILESRFNSFLDKVSKARRLDKNKLNADILNGDNTNLTPSAARDKNFVDTLEYFNDLMTKLQINEDNIVDIYDYYADNGKRIEEQNQDKGTIAVIFAEGPIVYNEEAQGIYISPDNMAEKLKELSKIKDLKGVVLRVNSPGGSALASEMIYQMLSKINVPVYVSMSEVAASGGYYISMSGKKVFANDATITGSIGVVSMFPKFYNAQNKYGVTSNSISKGKYTDTFDPFVPLSAESRNKIIESMNATYDEFKSRVSKNRNMAPQVLENYAQGKIWLGSEAKKINLVDGIATLDETVKTLARDLNLGDNYRVENIYAKKDFKETLKLLSSYIFEKFQLTSQLETKLPGSSKIMDEYKLIEQNKNKPMYYLPYQIKF</sequence>
<comment type="caution">
    <text evidence="10">The sequence shown here is derived from an EMBL/GenBank/DDBJ whole genome shotgun (WGS) entry which is preliminary data.</text>
</comment>
<keyword evidence="5" id="KW-0720">Serine protease</keyword>
<organism evidence="10 11">
    <name type="scientific">Pseudoleptotrichia goodfellowii F0264</name>
    <dbReference type="NCBI Taxonomy" id="596323"/>
    <lineage>
        <taxon>Bacteria</taxon>
        <taxon>Fusobacteriati</taxon>
        <taxon>Fusobacteriota</taxon>
        <taxon>Fusobacteriia</taxon>
        <taxon>Fusobacteriales</taxon>
        <taxon>Leptotrichiaceae</taxon>
        <taxon>Pseudoleptotrichia</taxon>
    </lineage>
</organism>
<dbReference type="InterPro" id="IPR029045">
    <property type="entry name" value="ClpP/crotonase-like_dom_sf"/>
</dbReference>
<evidence type="ECO:0000256" key="2">
    <source>
        <dbReference type="ARBA" id="ARBA00008683"/>
    </source>
</evidence>
<dbReference type="InterPro" id="IPR004635">
    <property type="entry name" value="Pept_S49_SppA"/>
</dbReference>
<comment type="subcellular location">
    <subcellularLocation>
        <location evidence="1">Membrane</location>
    </subcellularLocation>
</comment>
<feature type="domain" description="Peptidase S49" evidence="9">
    <location>
        <begin position="131"/>
        <end position="283"/>
    </location>
</feature>
<dbReference type="InterPro" id="IPR002142">
    <property type="entry name" value="Peptidase_S49"/>
</dbReference>
<evidence type="ECO:0000313" key="10">
    <source>
        <dbReference type="EMBL" id="EEY34300.1"/>
    </source>
</evidence>
<dbReference type="InterPro" id="IPR004634">
    <property type="entry name" value="Pept_S49_pIV"/>
</dbReference>
<evidence type="ECO:0000256" key="4">
    <source>
        <dbReference type="ARBA" id="ARBA00022801"/>
    </source>
</evidence>
<dbReference type="RefSeq" id="WP_006808058.1">
    <property type="nucleotide sequence ID" value="NZ_ADAD01000174.1"/>
</dbReference>
<dbReference type="PANTHER" id="PTHR33209">
    <property type="entry name" value="PROTEASE 4"/>
    <property type="match status" value="1"/>
</dbReference>
<dbReference type="CDD" id="cd07018">
    <property type="entry name" value="S49_SppA_67K_type"/>
    <property type="match status" value="1"/>
</dbReference>
<dbReference type="CDD" id="cd07023">
    <property type="entry name" value="S49_Sppa_N_C"/>
    <property type="match status" value="1"/>
</dbReference>
<dbReference type="eggNOG" id="COG0616">
    <property type="taxonomic scope" value="Bacteria"/>
</dbReference>
<dbReference type="NCBIfam" id="TIGR00705">
    <property type="entry name" value="SppA_67K"/>
    <property type="match status" value="1"/>
</dbReference>
<keyword evidence="4 10" id="KW-0378">Hydrolase</keyword>
<evidence type="ECO:0000256" key="1">
    <source>
        <dbReference type="ARBA" id="ARBA00004370"/>
    </source>
</evidence>
<dbReference type="InterPro" id="IPR047272">
    <property type="entry name" value="S49_SppA_C"/>
</dbReference>
<dbReference type="EMBL" id="ADAD01000174">
    <property type="protein sequence ID" value="EEY34300.1"/>
    <property type="molecule type" value="Genomic_DNA"/>
</dbReference>
<dbReference type="SUPFAM" id="SSF52096">
    <property type="entry name" value="ClpP/crotonase"/>
    <property type="match status" value="2"/>
</dbReference>
<keyword evidence="6 8" id="KW-0472">Membrane</keyword>
<keyword evidence="8" id="KW-1133">Transmembrane helix</keyword>
<feature type="active site" description="Nucleophile" evidence="7">
    <location>
        <position position="391"/>
    </location>
</feature>
<dbReference type="GO" id="GO:0008236">
    <property type="term" value="F:serine-type peptidase activity"/>
    <property type="evidence" value="ECO:0007669"/>
    <property type="project" value="UniProtKB-KW"/>
</dbReference>
<keyword evidence="3" id="KW-0645">Protease</keyword>
<keyword evidence="11" id="KW-1185">Reference proteome</keyword>
<dbReference type="Gene3D" id="6.20.330.10">
    <property type="match status" value="1"/>
</dbReference>
<reference evidence="10 11" key="1">
    <citation type="submission" date="2009-10" db="EMBL/GenBank/DDBJ databases">
        <authorList>
            <person name="Harkins D.M."/>
            <person name="Madupu R."/>
            <person name="Durkin A.S."/>
            <person name="Torralba M."/>
            <person name="Methe B."/>
            <person name="Sutton G.G."/>
            <person name="Strausberg R.L."/>
            <person name="Nelson K.E."/>
        </authorList>
    </citation>
    <scope>NUCLEOTIDE SEQUENCE [LARGE SCALE GENOMIC DNA]</scope>
    <source>
        <strain evidence="10 11">F0264</strain>
    </source>
</reference>
<feature type="transmembrane region" description="Helical" evidence="8">
    <location>
        <begin position="21"/>
        <end position="44"/>
    </location>
</feature>
<evidence type="ECO:0000256" key="5">
    <source>
        <dbReference type="ARBA" id="ARBA00022825"/>
    </source>
</evidence>
<evidence type="ECO:0000313" key="11">
    <source>
        <dbReference type="Proteomes" id="UP000004226"/>
    </source>
</evidence>
<evidence type="ECO:0000256" key="7">
    <source>
        <dbReference type="PIRSR" id="PIRSR001217-1"/>
    </source>
</evidence>
<keyword evidence="8" id="KW-0812">Transmembrane</keyword>
<proteinExistence type="inferred from homology"/>
<dbReference type="GO" id="GO:0006465">
    <property type="term" value="P:signal peptide processing"/>
    <property type="evidence" value="ECO:0007669"/>
    <property type="project" value="InterPro"/>
</dbReference>
<dbReference type="Proteomes" id="UP000004226">
    <property type="component" value="Unassembled WGS sequence"/>
</dbReference>
<name>D0GNN6_9FUSO</name>
<dbReference type="GO" id="GO:0016020">
    <property type="term" value="C:membrane"/>
    <property type="evidence" value="ECO:0007669"/>
    <property type="project" value="UniProtKB-SubCell"/>
</dbReference>
<accession>D0GNN6</accession>
<dbReference type="InterPro" id="IPR047217">
    <property type="entry name" value="S49_SppA_67K_type_N"/>
</dbReference>